<reference evidence="2" key="2">
    <citation type="submission" date="2019-01" db="UniProtKB">
        <authorList>
            <consortium name="EnsemblPlants"/>
        </authorList>
    </citation>
    <scope>IDENTIFICATION</scope>
    <source>
        <strain evidence="2">cv. Heinz 1706</strain>
    </source>
</reference>
<dbReference type="Gramene" id="Solyc04g009020.3.1">
    <property type="protein sequence ID" value="Solyc04g009020.3.1"/>
    <property type="gene ID" value="Solyc04g009020.3"/>
</dbReference>
<feature type="region of interest" description="Disordered" evidence="1">
    <location>
        <begin position="27"/>
        <end position="87"/>
    </location>
</feature>
<feature type="compositionally biased region" description="Low complexity" evidence="1">
    <location>
        <begin position="48"/>
        <end position="60"/>
    </location>
</feature>
<dbReference type="InterPro" id="IPR003107">
    <property type="entry name" value="HAT"/>
</dbReference>
<dbReference type="AlphaFoldDB" id="A0A3Q7FZV0"/>
<accession>A0A3Q7FZV0</accession>
<sequence>MSQFSFTSSSSSNFTLFYHSQNHNPSKFHVSAPFRTSQPSPSHPILPPLCSRDPSSSSPLLEEKPETSQSSSKFDPQDTLSYNDEVSEEISTTKKSLEELLVVRRPVKESSVENDDEKGEAVSNFEDSQERNDILEEQPSSSSFPLDAGLKKFAKKVPIFEPSRLESDSGEKPLKVNLDLALYKAKILARKFQYADAEEILQQCIDVWPEDGRSYVALGKILSKQSKLNEARTVYEKGCQATQGENPYIWQCWAILENRMGNLRRARELFDAATVADKKHIAAWHGWAVLELKQGNIKKARNLLGKGLKFCGGNEYVYQTLALLEAKAKRYERARYLFKQATRCNRKSCASWLAWAQLEAQLENNRSARQLFEKAVQASPKNRFAWHVWGVFEANLGNIDQGRKLLTIGHMVNPRDPVLLQSLGLIEYKNSSANLARVLFRRASQLDPRHQPVWIVRPFVSIVNAIEYRINSFTKRLTRIVQALDMAWGWMEWKEGNISTARELYQKALSINSTTESAARCLQAWGVLEQRAGNLSAARRLFRSSLNINSQSYITWMTWANLEEDQGNSIRAEEIRNLYFQQRTEVVDDESWIMGFLDVIDPAIDSIKRLLNLDQNSYYKVKESASNTTAGDDVEGSTEESASPSSANVNDNNIDTGSGFDLDDFISVMLSLDPSKLEVQLTTSLKDPPKIARTTNGVWRPSTKTSRTSTTL</sequence>
<dbReference type="GO" id="GO:0008428">
    <property type="term" value="F:ribonuclease inhibitor activity"/>
    <property type="evidence" value="ECO:0007669"/>
    <property type="project" value="EnsemblPlants"/>
</dbReference>
<dbReference type="GO" id="GO:0003727">
    <property type="term" value="F:single-stranded RNA binding"/>
    <property type="evidence" value="ECO:0000318"/>
    <property type="project" value="GO_Central"/>
</dbReference>
<feature type="compositionally biased region" description="Low complexity" evidence="1">
    <location>
        <begin position="702"/>
        <end position="712"/>
    </location>
</feature>
<dbReference type="FunCoup" id="A0A3Q7FZV0">
    <property type="interactions" value="1415"/>
</dbReference>
<dbReference type="GO" id="GO:0031969">
    <property type="term" value="C:chloroplast membrane"/>
    <property type="evidence" value="ECO:0007669"/>
    <property type="project" value="EnsemblPlants"/>
</dbReference>
<feature type="compositionally biased region" description="Polar residues" evidence="1">
    <location>
        <begin position="639"/>
        <end position="654"/>
    </location>
</feature>
<dbReference type="InParanoid" id="A0A3Q7FZV0"/>
<evidence type="ECO:0000256" key="1">
    <source>
        <dbReference type="SAM" id="MobiDB-lite"/>
    </source>
</evidence>
<dbReference type="GO" id="GO:0009570">
    <property type="term" value="C:chloroplast stroma"/>
    <property type="evidence" value="ECO:0007669"/>
    <property type="project" value="EnsemblPlants"/>
</dbReference>
<evidence type="ECO:0008006" key="4">
    <source>
        <dbReference type="Google" id="ProtNLM"/>
    </source>
</evidence>
<feature type="compositionally biased region" description="Polar residues" evidence="1">
    <location>
        <begin position="67"/>
        <end position="87"/>
    </location>
</feature>
<dbReference type="GO" id="GO:0003729">
    <property type="term" value="F:mRNA binding"/>
    <property type="evidence" value="ECO:0007669"/>
    <property type="project" value="EnsemblPlants"/>
</dbReference>
<dbReference type="GO" id="GO:0006417">
    <property type="term" value="P:regulation of translation"/>
    <property type="evidence" value="ECO:0000318"/>
    <property type="project" value="GO_Central"/>
</dbReference>
<dbReference type="GO" id="GO:0009507">
    <property type="term" value="C:chloroplast"/>
    <property type="evidence" value="ECO:0000318"/>
    <property type="project" value="GO_Central"/>
</dbReference>
<reference evidence="2" key="1">
    <citation type="journal article" date="2012" name="Nature">
        <title>The tomato genome sequence provides insights into fleshy fruit evolution.</title>
        <authorList>
            <consortium name="Tomato Genome Consortium"/>
        </authorList>
    </citation>
    <scope>NUCLEOTIDE SEQUENCE [LARGE SCALE GENOMIC DNA]</scope>
    <source>
        <strain evidence="2">cv. Heinz 1706</strain>
    </source>
</reference>
<dbReference type="GO" id="GO:0009657">
    <property type="term" value="P:plastid organization"/>
    <property type="evidence" value="ECO:0007669"/>
    <property type="project" value="EnsemblPlants"/>
</dbReference>
<feature type="region of interest" description="Disordered" evidence="1">
    <location>
        <begin position="688"/>
        <end position="712"/>
    </location>
</feature>
<protein>
    <recommendedName>
        <fullName evidence="4">Protein high chlorophyll fluorescent 107</fullName>
    </recommendedName>
</protein>
<feature type="region of interest" description="Disordered" evidence="1">
    <location>
        <begin position="108"/>
        <end position="146"/>
    </location>
</feature>
<evidence type="ECO:0000313" key="2">
    <source>
        <dbReference type="EnsemblPlants" id="Solyc04g009020.3.1"/>
    </source>
</evidence>
<dbReference type="Proteomes" id="UP000004994">
    <property type="component" value="Chromosome 4"/>
</dbReference>
<dbReference type="PANTHER" id="PTHR44917">
    <property type="entry name" value="PROTEIN HIGH CHLOROPHYLL FLUORESCENT 107"/>
    <property type="match status" value="1"/>
</dbReference>
<name>A0A3Q7FZV0_SOLLC</name>
<dbReference type="FunFam" id="1.25.40.10:FF:001264">
    <property type="entry name" value="High chlorophyll fluorescent 107"/>
    <property type="match status" value="1"/>
</dbReference>
<dbReference type="PANTHER" id="PTHR44917:SF1">
    <property type="entry name" value="PROTEIN HIGH CHLOROPHYLL FLUORESCENT 107"/>
    <property type="match status" value="1"/>
</dbReference>
<dbReference type="InterPro" id="IPR011990">
    <property type="entry name" value="TPR-like_helical_dom_sf"/>
</dbReference>
<dbReference type="OMA" id="DDASWIM"/>
<keyword evidence="3" id="KW-1185">Reference proteome</keyword>
<dbReference type="Pfam" id="PF13181">
    <property type="entry name" value="TPR_8"/>
    <property type="match status" value="1"/>
</dbReference>
<dbReference type="SMART" id="SM00028">
    <property type="entry name" value="TPR"/>
    <property type="match status" value="9"/>
</dbReference>
<dbReference type="GO" id="GO:0010114">
    <property type="term" value="P:response to red light"/>
    <property type="evidence" value="ECO:0007669"/>
    <property type="project" value="EnsemblPlants"/>
</dbReference>
<dbReference type="STRING" id="4081.A0A3Q7FZV0"/>
<dbReference type="GO" id="GO:0006397">
    <property type="term" value="P:mRNA processing"/>
    <property type="evidence" value="ECO:0000318"/>
    <property type="project" value="GO_Central"/>
</dbReference>
<organism evidence="2">
    <name type="scientific">Solanum lycopersicum</name>
    <name type="common">Tomato</name>
    <name type="synonym">Lycopersicon esculentum</name>
    <dbReference type="NCBI Taxonomy" id="4081"/>
    <lineage>
        <taxon>Eukaryota</taxon>
        <taxon>Viridiplantae</taxon>
        <taxon>Streptophyta</taxon>
        <taxon>Embryophyta</taxon>
        <taxon>Tracheophyta</taxon>
        <taxon>Spermatophyta</taxon>
        <taxon>Magnoliopsida</taxon>
        <taxon>eudicotyledons</taxon>
        <taxon>Gunneridae</taxon>
        <taxon>Pentapetalae</taxon>
        <taxon>asterids</taxon>
        <taxon>lamiids</taxon>
        <taxon>Solanales</taxon>
        <taxon>Solanaceae</taxon>
        <taxon>Solanoideae</taxon>
        <taxon>Solaneae</taxon>
        <taxon>Solanum</taxon>
        <taxon>Solanum subgen. Lycopersicon</taxon>
    </lineage>
</organism>
<dbReference type="Gene3D" id="1.25.40.10">
    <property type="entry name" value="Tetratricopeptide repeat domain"/>
    <property type="match status" value="2"/>
</dbReference>
<feature type="region of interest" description="Disordered" evidence="1">
    <location>
        <begin position="624"/>
        <end position="654"/>
    </location>
</feature>
<proteinExistence type="predicted"/>
<evidence type="ECO:0000313" key="3">
    <source>
        <dbReference type="Proteomes" id="UP000004994"/>
    </source>
</evidence>
<dbReference type="SMART" id="SM00386">
    <property type="entry name" value="HAT"/>
    <property type="match status" value="7"/>
</dbReference>
<dbReference type="EnsemblPlants" id="Solyc04g009020.3.1">
    <property type="protein sequence ID" value="Solyc04g009020.3.1"/>
    <property type="gene ID" value="Solyc04g009020.3"/>
</dbReference>
<dbReference type="SUPFAM" id="SSF48452">
    <property type="entry name" value="TPR-like"/>
    <property type="match status" value="2"/>
</dbReference>
<dbReference type="InterPro" id="IPR044624">
    <property type="entry name" value="Mbb1-like"/>
</dbReference>
<dbReference type="InterPro" id="IPR019734">
    <property type="entry name" value="TPR_rpt"/>
</dbReference>